<dbReference type="AlphaFoldDB" id="A0A5N0TQL3"/>
<dbReference type="InterPro" id="IPR023631">
    <property type="entry name" value="Amidase_dom"/>
</dbReference>
<dbReference type="GO" id="GO:0003824">
    <property type="term" value="F:catalytic activity"/>
    <property type="evidence" value="ECO:0007669"/>
    <property type="project" value="InterPro"/>
</dbReference>
<gene>
    <name evidence="3" type="ORF">F6B40_00040</name>
</gene>
<feature type="region of interest" description="Disordered" evidence="1">
    <location>
        <begin position="1"/>
        <end position="20"/>
    </location>
</feature>
<comment type="caution">
    <text evidence="3">The sequence shown here is derived from an EMBL/GenBank/DDBJ whole genome shotgun (WGS) entry which is preliminary data.</text>
</comment>
<dbReference type="InterPro" id="IPR000120">
    <property type="entry name" value="Amidase"/>
</dbReference>
<evidence type="ECO:0000313" key="4">
    <source>
        <dbReference type="Proteomes" id="UP000326838"/>
    </source>
</evidence>
<evidence type="ECO:0000259" key="2">
    <source>
        <dbReference type="Pfam" id="PF01425"/>
    </source>
</evidence>
<reference evidence="4" key="1">
    <citation type="submission" date="2019-09" db="EMBL/GenBank/DDBJ databases">
        <title>Mumia zhuanghuii sp. nov. isolated from the intestinal contents of plateau pika (Ochotona curzoniae) in the Qinghai-Tibet plateau of China.</title>
        <authorList>
            <person name="Tian Z."/>
        </authorList>
    </citation>
    <scope>NUCLEOTIDE SEQUENCE [LARGE SCALE GENOMIC DNA]</scope>
    <source>
        <strain evidence="4">L-033</strain>
    </source>
</reference>
<dbReference type="Pfam" id="PF01425">
    <property type="entry name" value="Amidase"/>
    <property type="match status" value="1"/>
</dbReference>
<evidence type="ECO:0000256" key="1">
    <source>
        <dbReference type="SAM" id="MobiDB-lite"/>
    </source>
</evidence>
<evidence type="ECO:0000313" key="3">
    <source>
        <dbReference type="EMBL" id="KAA9136206.1"/>
    </source>
</evidence>
<dbReference type="EMBL" id="VYUY01000001">
    <property type="protein sequence ID" value="KAA9136206.1"/>
    <property type="molecule type" value="Genomic_DNA"/>
</dbReference>
<dbReference type="InterPro" id="IPR020556">
    <property type="entry name" value="Amidase_CS"/>
</dbReference>
<organism evidence="3 4">
    <name type="scientific">Microbacterium caowuchunii</name>
    <dbReference type="NCBI Taxonomy" id="2614638"/>
    <lineage>
        <taxon>Bacteria</taxon>
        <taxon>Bacillati</taxon>
        <taxon>Actinomycetota</taxon>
        <taxon>Actinomycetes</taxon>
        <taxon>Micrococcales</taxon>
        <taxon>Microbacteriaceae</taxon>
        <taxon>Microbacterium</taxon>
    </lineage>
</organism>
<sequence length="562" mass="58426">MVRRSGIGVRPPMVRPPGRGRACGFHPQPRASSSHAGDDCGGLRGTADRRRAGAPHNAPIALIRDLRQIRGRSLTYPAQIAQLSHDRGVLNNGAHPLDSGIRRMAEQLRDGSLSSHDLTSLALDRIEARNGGDPDFDGAPEAVNAWVRVDRDAAMAAADAADRRIAQGDPSLLAGIPVGLKDLFAVAGKPLTASSRLRATETSDEDSAAWAALSSAGAVYVGHTHTHEFAAGGTTDQVGNPWNLAHSPGGSSGGSAAAVAAGMVPLALGTDTAGSLRIPAALVGVSSFKPTFGRVPTDGVIPLSTTLDHAGPIARTIDDCAVALEVLSAAPRSRDPFGVGARPGVVAPRPADLHGVRVAVTDRPDAVDVEPDVREGLERAIAALWELGATVVTVPAPADLSKGDYDTIFLAEARSYHAQYANRASEYRPSVREFLAHGLPPLTVDVYLAAQQRRAGVTAAWQRWFGENDIAAVVEPTAASTAPLRGHGYDAGRPMGGTDPLTAFTATWNVTGFPVAALPAGIGSRTGLPVGVSVIGPGEADERTLAVAMALQERLPIPLLEW</sequence>
<dbReference type="SUPFAM" id="SSF75304">
    <property type="entry name" value="Amidase signature (AS) enzymes"/>
    <property type="match status" value="1"/>
</dbReference>
<dbReference type="InterPro" id="IPR036928">
    <property type="entry name" value="AS_sf"/>
</dbReference>
<proteinExistence type="predicted"/>
<dbReference type="PROSITE" id="PS00571">
    <property type="entry name" value="AMIDASES"/>
    <property type="match status" value="1"/>
</dbReference>
<protein>
    <submittedName>
        <fullName evidence="3">Amidase</fullName>
    </submittedName>
</protein>
<dbReference type="PANTHER" id="PTHR11895">
    <property type="entry name" value="TRANSAMIDASE"/>
    <property type="match status" value="1"/>
</dbReference>
<feature type="domain" description="Amidase" evidence="2">
    <location>
        <begin position="140"/>
        <end position="545"/>
    </location>
</feature>
<name>A0A5N0TQL3_9MICO</name>
<dbReference type="Gene3D" id="3.90.1300.10">
    <property type="entry name" value="Amidase signature (AS) domain"/>
    <property type="match status" value="1"/>
</dbReference>
<dbReference type="PANTHER" id="PTHR11895:SF176">
    <property type="entry name" value="AMIDASE AMID-RELATED"/>
    <property type="match status" value="1"/>
</dbReference>
<accession>A0A5N0TQL3</accession>
<keyword evidence="4" id="KW-1185">Reference proteome</keyword>
<dbReference type="Proteomes" id="UP000326838">
    <property type="component" value="Unassembled WGS sequence"/>
</dbReference>
<feature type="region of interest" description="Disordered" evidence="1">
    <location>
        <begin position="25"/>
        <end position="52"/>
    </location>
</feature>